<dbReference type="CDD" id="cd00397">
    <property type="entry name" value="DNA_BRE_C"/>
    <property type="match status" value="1"/>
</dbReference>
<evidence type="ECO:0000256" key="1">
    <source>
        <dbReference type="ARBA" id="ARBA00008857"/>
    </source>
</evidence>
<dbReference type="Proteomes" id="UP000326994">
    <property type="component" value="Unassembled WGS sequence"/>
</dbReference>
<organism evidence="8 9">
    <name type="scientific">Patiriisocius marinistellae</name>
    <dbReference type="NCBI Taxonomy" id="2494560"/>
    <lineage>
        <taxon>Bacteria</taxon>
        <taxon>Pseudomonadati</taxon>
        <taxon>Bacteroidota</taxon>
        <taxon>Flavobacteriia</taxon>
        <taxon>Flavobacteriales</taxon>
        <taxon>Flavobacteriaceae</taxon>
        <taxon>Patiriisocius</taxon>
    </lineage>
</organism>
<comment type="similarity">
    <text evidence="1">Belongs to the 'phage' integrase family.</text>
</comment>
<dbReference type="InterPro" id="IPR050090">
    <property type="entry name" value="Tyrosine_recombinase_XerCD"/>
</dbReference>
<dbReference type="InterPro" id="IPR011010">
    <property type="entry name" value="DNA_brk_join_enz"/>
</dbReference>
<accession>A0A5J4FW29</accession>
<dbReference type="GO" id="GO:0015074">
    <property type="term" value="P:DNA integration"/>
    <property type="evidence" value="ECO:0007669"/>
    <property type="project" value="UniProtKB-KW"/>
</dbReference>
<dbReference type="PANTHER" id="PTHR30349:SF41">
    <property type="entry name" value="INTEGRASE_RECOMBINASE PROTEIN MJ0367-RELATED"/>
    <property type="match status" value="1"/>
</dbReference>
<name>A0A5J4FW29_9FLAO</name>
<dbReference type="InterPro" id="IPR010998">
    <property type="entry name" value="Integrase_recombinase_N"/>
</dbReference>
<keyword evidence="9" id="KW-1185">Reference proteome</keyword>
<feature type="domain" description="Core-binding (CB)" evidence="7">
    <location>
        <begin position="144"/>
        <end position="232"/>
    </location>
</feature>
<dbReference type="EMBL" id="BKCF01000001">
    <property type="protein sequence ID" value="GEQ85448.1"/>
    <property type="molecule type" value="Genomic_DNA"/>
</dbReference>
<dbReference type="PROSITE" id="PS51898">
    <property type="entry name" value="TYR_RECOMBINASE"/>
    <property type="match status" value="1"/>
</dbReference>
<evidence type="ECO:0000256" key="3">
    <source>
        <dbReference type="ARBA" id="ARBA00023125"/>
    </source>
</evidence>
<dbReference type="SUPFAM" id="SSF56349">
    <property type="entry name" value="DNA breaking-rejoining enzymes"/>
    <property type="match status" value="1"/>
</dbReference>
<dbReference type="GO" id="GO:0003677">
    <property type="term" value="F:DNA binding"/>
    <property type="evidence" value="ECO:0007669"/>
    <property type="project" value="UniProtKB-UniRule"/>
</dbReference>
<sequence>MPNINELIILEHRNEHVLEHTIDYSIPKIYDANGDLSKRWYVYFTYRNPETDKLTRQKNIYGTAHKLKNKEDKLHLLTAYRKSLLSLLKKGYSPYSDNIELHRSLSTESVITKLKTSTVEPSTLSQSPLNTINAVYPTATINQIAGIKITAAFEKSLALKKHTVSERTLKDYKTSVDNLKLWLKKEQKSVMYIHEVSKSILISYLNSILERSSARNRNNHRTNLSSVFQILVDNDILAENYLKEIKPLRSVPKRNRGYSEKQQKEIFNYLNKRDPLLLLYIKFISYAFLRPIEACRLTIGDVDVENKRLTFKAKNKAHKTKIIPQLLLDEMPDLTRLPKSYPLFSPDGIGMAWDATVESRRDHFSKRYKDVVKDHYGFNENYGLYSFRHTYITKLYKSFSSTMAPFAAKSKLMLITGHTTMTALEKYLRTIDAEMPEDYSDML</sequence>
<dbReference type="RefSeq" id="WP_151893367.1">
    <property type="nucleotide sequence ID" value="NZ_BKCF01000001.1"/>
</dbReference>
<keyword evidence="2" id="KW-0229">DNA integration</keyword>
<evidence type="ECO:0000256" key="2">
    <source>
        <dbReference type="ARBA" id="ARBA00022908"/>
    </source>
</evidence>
<evidence type="ECO:0000256" key="5">
    <source>
        <dbReference type="PROSITE-ProRule" id="PRU01248"/>
    </source>
</evidence>
<dbReference type="AlphaFoldDB" id="A0A5J4FW29"/>
<dbReference type="InterPro" id="IPR044068">
    <property type="entry name" value="CB"/>
</dbReference>
<keyword evidence="3 5" id="KW-0238">DNA-binding</keyword>
<evidence type="ECO:0000256" key="4">
    <source>
        <dbReference type="ARBA" id="ARBA00023172"/>
    </source>
</evidence>
<evidence type="ECO:0008006" key="10">
    <source>
        <dbReference type="Google" id="ProtNLM"/>
    </source>
</evidence>
<evidence type="ECO:0000313" key="8">
    <source>
        <dbReference type="EMBL" id="GEQ85448.1"/>
    </source>
</evidence>
<dbReference type="OrthoDB" id="9806835at2"/>
<evidence type="ECO:0000259" key="6">
    <source>
        <dbReference type="PROSITE" id="PS51898"/>
    </source>
</evidence>
<comment type="caution">
    <text evidence="8">The sequence shown here is derived from an EMBL/GenBank/DDBJ whole genome shotgun (WGS) entry which is preliminary data.</text>
</comment>
<dbReference type="PANTHER" id="PTHR30349">
    <property type="entry name" value="PHAGE INTEGRASE-RELATED"/>
    <property type="match status" value="1"/>
</dbReference>
<protein>
    <recommendedName>
        <fullName evidence="10">Site-specific integrase</fullName>
    </recommendedName>
</protein>
<dbReference type="PROSITE" id="PS51900">
    <property type="entry name" value="CB"/>
    <property type="match status" value="1"/>
</dbReference>
<evidence type="ECO:0000313" key="9">
    <source>
        <dbReference type="Proteomes" id="UP000326994"/>
    </source>
</evidence>
<gene>
    <name evidence="8" type="ORF">ULMS_09560</name>
</gene>
<dbReference type="Gene3D" id="1.10.150.130">
    <property type="match status" value="1"/>
</dbReference>
<reference evidence="8 9" key="1">
    <citation type="submission" date="2019-08" db="EMBL/GenBank/DDBJ databases">
        <title>Ulvibacter marinistellae sp. nov., isolated from a starfish, Patiria pectinifera.</title>
        <authorList>
            <person name="Kawano K."/>
            <person name="Ushijima N."/>
            <person name="Kihara M."/>
            <person name="Itoh H."/>
        </authorList>
    </citation>
    <scope>NUCLEOTIDE SEQUENCE [LARGE SCALE GENOMIC DNA]</scope>
    <source>
        <strain evidence="8 9">KK4</strain>
    </source>
</reference>
<dbReference type="GO" id="GO:0006310">
    <property type="term" value="P:DNA recombination"/>
    <property type="evidence" value="ECO:0007669"/>
    <property type="project" value="UniProtKB-KW"/>
</dbReference>
<dbReference type="InterPro" id="IPR002104">
    <property type="entry name" value="Integrase_catalytic"/>
</dbReference>
<keyword evidence="4" id="KW-0233">DNA recombination</keyword>
<dbReference type="Gene3D" id="1.10.443.10">
    <property type="entry name" value="Intergrase catalytic core"/>
    <property type="match status" value="1"/>
</dbReference>
<evidence type="ECO:0000259" key="7">
    <source>
        <dbReference type="PROSITE" id="PS51900"/>
    </source>
</evidence>
<feature type="domain" description="Tyr recombinase" evidence="6">
    <location>
        <begin position="253"/>
        <end position="441"/>
    </location>
</feature>
<dbReference type="InterPro" id="IPR013762">
    <property type="entry name" value="Integrase-like_cat_sf"/>
</dbReference>
<proteinExistence type="inferred from homology"/>